<proteinExistence type="predicted"/>
<sequence length="82" mass="8807">MSWDTYSQQWPTKPAPPGTDAWTWDDIDALQIGVSLKAPIYAAYQAMCTQVYVEVDYTPAAPPGLGNKSANMAAKMVGAGLL</sequence>
<comment type="caution">
    <text evidence="1">The sequence shown here is derived from an EMBL/GenBank/DDBJ whole genome shotgun (WGS) entry which is preliminary data.</text>
</comment>
<accession>X1MME7</accession>
<dbReference type="EMBL" id="BARV01029562">
    <property type="protein sequence ID" value="GAI32827.1"/>
    <property type="molecule type" value="Genomic_DNA"/>
</dbReference>
<organism evidence="1">
    <name type="scientific">marine sediment metagenome</name>
    <dbReference type="NCBI Taxonomy" id="412755"/>
    <lineage>
        <taxon>unclassified sequences</taxon>
        <taxon>metagenomes</taxon>
        <taxon>ecological metagenomes</taxon>
    </lineage>
</organism>
<protein>
    <submittedName>
        <fullName evidence="1">Uncharacterized protein</fullName>
    </submittedName>
</protein>
<evidence type="ECO:0000313" key="1">
    <source>
        <dbReference type="EMBL" id="GAI32827.1"/>
    </source>
</evidence>
<gene>
    <name evidence="1" type="ORF">S06H3_47109</name>
</gene>
<reference evidence="1" key="1">
    <citation type="journal article" date="2014" name="Front. Microbiol.">
        <title>High frequency of phylogenetically diverse reductive dehalogenase-homologous genes in deep subseafloor sedimentary metagenomes.</title>
        <authorList>
            <person name="Kawai M."/>
            <person name="Futagami T."/>
            <person name="Toyoda A."/>
            <person name="Takaki Y."/>
            <person name="Nishi S."/>
            <person name="Hori S."/>
            <person name="Arai W."/>
            <person name="Tsubouchi T."/>
            <person name="Morono Y."/>
            <person name="Uchiyama I."/>
            <person name="Ito T."/>
            <person name="Fujiyama A."/>
            <person name="Inagaki F."/>
            <person name="Takami H."/>
        </authorList>
    </citation>
    <scope>NUCLEOTIDE SEQUENCE</scope>
    <source>
        <strain evidence="1">Expedition CK06-06</strain>
    </source>
</reference>
<name>X1MME7_9ZZZZ</name>
<dbReference type="AlphaFoldDB" id="X1MME7"/>